<dbReference type="Proteomes" id="UP000183209">
    <property type="component" value="Unassembled WGS sequence"/>
</dbReference>
<proteinExistence type="predicted"/>
<keyword evidence="1" id="KW-1133">Transmembrane helix</keyword>
<dbReference type="GO" id="GO:0006417">
    <property type="term" value="P:regulation of translation"/>
    <property type="evidence" value="ECO:0007669"/>
    <property type="project" value="TreeGrafter"/>
</dbReference>
<dbReference type="PANTHER" id="PTHR37461:SF1">
    <property type="entry name" value="ANTI-SIGMA-K FACTOR RSKA"/>
    <property type="match status" value="1"/>
</dbReference>
<gene>
    <name evidence="3" type="ORF">SAMN04487906_2347</name>
</gene>
<dbReference type="GO" id="GO:0005886">
    <property type="term" value="C:plasma membrane"/>
    <property type="evidence" value="ECO:0007669"/>
    <property type="project" value="InterPro"/>
</dbReference>
<evidence type="ECO:0000259" key="2">
    <source>
        <dbReference type="Pfam" id="PF10099"/>
    </source>
</evidence>
<dbReference type="Pfam" id="PF10099">
    <property type="entry name" value="RskA_C"/>
    <property type="match status" value="1"/>
</dbReference>
<dbReference type="InterPro" id="IPR018764">
    <property type="entry name" value="RskA_C"/>
</dbReference>
<dbReference type="RefSeq" id="WP_038261040.1">
    <property type="nucleotide sequence ID" value="NZ_FPAG01000006.1"/>
</dbReference>
<protein>
    <submittedName>
        <fullName evidence="3">Anti-sigma-K factor rskA</fullName>
    </submittedName>
</protein>
<dbReference type="AlphaFoldDB" id="A0A1I6U3I0"/>
<evidence type="ECO:0000256" key="1">
    <source>
        <dbReference type="SAM" id="Phobius"/>
    </source>
</evidence>
<evidence type="ECO:0000313" key="4">
    <source>
        <dbReference type="Proteomes" id="UP000183209"/>
    </source>
</evidence>
<dbReference type="GO" id="GO:0016989">
    <property type="term" value="F:sigma factor antagonist activity"/>
    <property type="evidence" value="ECO:0007669"/>
    <property type="project" value="TreeGrafter"/>
</dbReference>
<dbReference type="PANTHER" id="PTHR37461">
    <property type="entry name" value="ANTI-SIGMA-K FACTOR RSKA"/>
    <property type="match status" value="1"/>
</dbReference>
<reference evidence="3 4" key="1">
    <citation type="submission" date="2016-10" db="EMBL/GenBank/DDBJ databases">
        <authorList>
            <person name="de Groot N.N."/>
        </authorList>
    </citation>
    <scope>NUCLEOTIDE SEQUENCE [LARGE SCALE GENOMIC DNA]</scope>
    <source>
        <strain evidence="3 4">CGMCC 1.6114</strain>
    </source>
</reference>
<dbReference type="EMBL" id="FPAG01000006">
    <property type="protein sequence ID" value="SFS95971.1"/>
    <property type="molecule type" value="Genomic_DNA"/>
</dbReference>
<dbReference type="InterPro" id="IPR051474">
    <property type="entry name" value="Anti-sigma-K/W_factor"/>
</dbReference>
<accession>A0A1I6U3I0</accession>
<sequence>MKKDVKILLESDLLEKYLLGDITTLEETRIEHYIETHPEVAERYNELQENLEIYAKAHAKPIPVDIKSKVLEIIEKEDNHHSSKRGMPWYYVAASVAAIAFAATTVLLWNQNRLLSTEKNSVASQISNLKNEIVATNSKLQDMKSNYAVLNNPETKKYVLSGNERAKQLKTVAYINPEEKLSAINIVSLPNLSEEKEFQMWANVDGVLVHLGTLEKADQKLLSLPYQEGIKGYKIYMVPKGFTGEATAENMVASIDLD</sequence>
<organism evidence="3 4">
    <name type="scientific">Zhouia amylolytica</name>
    <dbReference type="NCBI Taxonomy" id="376730"/>
    <lineage>
        <taxon>Bacteria</taxon>
        <taxon>Pseudomonadati</taxon>
        <taxon>Bacteroidota</taxon>
        <taxon>Flavobacteriia</taxon>
        <taxon>Flavobacteriales</taxon>
        <taxon>Flavobacteriaceae</taxon>
        <taxon>Zhouia</taxon>
    </lineage>
</organism>
<evidence type="ECO:0000313" key="3">
    <source>
        <dbReference type="EMBL" id="SFS95971.1"/>
    </source>
</evidence>
<feature type="transmembrane region" description="Helical" evidence="1">
    <location>
        <begin position="89"/>
        <end position="109"/>
    </location>
</feature>
<dbReference type="OrthoDB" id="1420916at2"/>
<feature type="domain" description="Anti-sigma K factor RskA C-terminal" evidence="2">
    <location>
        <begin position="97"/>
        <end position="235"/>
    </location>
</feature>
<name>A0A1I6U3I0_9FLAO</name>
<keyword evidence="1" id="KW-0812">Transmembrane</keyword>
<keyword evidence="1" id="KW-0472">Membrane</keyword>